<comment type="caution">
    <text evidence="3">The sequence shown here is derived from an EMBL/GenBank/DDBJ whole genome shotgun (WGS) entry which is preliminary data.</text>
</comment>
<protein>
    <submittedName>
        <fullName evidence="3">Carbonyl reductase</fullName>
    </submittedName>
</protein>
<evidence type="ECO:0000256" key="1">
    <source>
        <dbReference type="ARBA" id="ARBA00006484"/>
    </source>
</evidence>
<dbReference type="EMBL" id="MU404351">
    <property type="protein sequence ID" value="KAI1616349.1"/>
    <property type="molecule type" value="Genomic_DNA"/>
</dbReference>
<dbReference type="InterPro" id="IPR002347">
    <property type="entry name" value="SDR_fam"/>
</dbReference>
<sequence length="242" mass="25911">MSTIVLITGANQGLGFECVKKLAAEQTNYQILLASRNAERGREAAKNVQSLAKGTSIDVIELDVTNDDSIAKAAKYVESKYGRVDVLFNNAGIFGVPGATFREEFQKVLDTNVVGAGCVTEAFVPLLKEADVPRLLFMSSGFGSLTLTFDTSSPLYGFIFKAYNTSKAAMNMLGAMYAIELGKDGVKVNMIDPGFRSTNLNGYHEHGGDPAKGALQACKIIVNDDKNGPHGTFTANEGPVPW</sequence>
<name>A0AAN6E177_9EURO</name>
<dbReference type="GO" id="GO:0005737">
    <property type="term" value="C:cytoplasm"/>
    <property type="evidence" value="ECO:0007669"/>
    <property type="project" value="TreeGrafter"/>
</dbReference>
<evidence type="ECO:0000256" key="2">
    <source>
        <dbReference type="ARBA" id="ARBA00022857"/>
    </source>
</evidence>
<dbReference type="PRINTS" id="PR00081">
    <property type="entry name" value="GDHRDH"/>
</dbReference>
<dbReference type="GO" id="GO:0016491">
    <property type="term" value="F:oxidoreductase activity"/>
    <property type="evidence" value="ECO:0007669"/>
    <property type="project" value="TreeGrafter"/>
</dbReference>
<dbReference type="Pfam" id="PF00106">
    <property type="entry name" value="adh_short"/>
    <property type="match status" value="1"/>
</dbReference>
<evidence type="ECO:0000313" key="3">
    <source>
        <dbReference type="EMBL" id="KAI1616349.1"/>
    </source>
</evidence>
<dbReference type="InterPro" id="IPR051468">
    <property type="entry name" value="Fungal_SecMetab_SDRs"/>
</dbReference>
<gene>
    <name evidence="3" type="ORF">EDD36DRAFT_461233</name>
</gene>
<dbReference type="PANTHER" id="PTHR43544">
    <property type="entry name" value="SHORT-CHAIN DEHYDROGENASE/REDUCTASE"/>
    <property type="match status" value="1"/>
</dbReference>
<dbReference type="Proteomes" id="UP001203852">
    <property type="component" value="Unassembled WGS sequence"/>
</dbReference>
<keyword evidence="4" id="KW-1185">Reference proteome</keyword>
<keyword evidence="2" id="KW-0521">NADP</keyword>
<dbReference type="AlphaFoldDB" id="A0AAN6E177"/>
<dbReference type="Gene3D" id="3.40.50.720">
    <property type="entry name" value="NAD(P)-binding Rossmann-like Domain"/>
    <property type="match status" value="1"/>
</dbReference>
<accession>A0AAN6E177</accession>
<evidence type="ECO:0000313" key="4">
    <source>
        <dbReference type="Proteomes" id="UP001203852"/>
    </source>
</evidence>
<dbReference type="SUPFAM" id="SSF51735">
    <property type="entry name" value="NAD(P)-binding Rossmann-fold domains"/>
    <property type="match status" value="1"/>
</dbReference>
<dbReference type="GO" id="GO:0019748">
    <property type="term" value="P:secondary metabolic process"/>
    <property type="evidence" value="ECO:0007669"/>
    <property type="project" value="TreeGrafter"/>
</dbReference>
<proteinExistence type="inferred from homology"/>
<dbReference type="InterPro" id="IPR020904">
    <property type="entry name" value="Sc_DH/Rdtase_CS"/>
</dbReference>
<comment type="similarity">
    <text evidence="1">Belongs to the short-chain dehydrogenases/reductases (SDR) family.</text>
</comment>
<organism evidence="3 4">
    <name type="scientific">Exophiala viscosa</name>
    <dbReference type="NCBI Taxonomy" id="2486360"/>
    <lineage>
        <taxon>Eukaryota</taxon>
        <taxon>Fungi</taxon>
        <taxon>Dikarya</taxon>
        <taxon>Ascomycota</taxon>
        <taxon>Pezizomycotina</taxon>
        <taxon>Eurotiomycetes</taxon>
        <taxon>Chaetothyriomycetidae</taxon>
        <taxon>Chaetothyriales</taxon>
        <taxon>Herpotrichiellaceae</taxon>
        <taxon>Exophiala</taxon>
    </lineage>
</organism>
<dbReference type="PROSITE" id="PS00061">
    <property type="entry name" value="ADH_SHORT"/>
    <property type="match status" value="1"/>
</dbReference>
<dbReference type="PANTHER" id="PTHR43544:SF32">
    <property type="entry name" value="CHAIN DEHYDROGENASE, PUTATIVE (AFU_ORTHOLOGUE AFUA_5G01530)-RELATED"/>
    <property type="match status" value="1"/>
</dbReference>
<reference evidence="3" key="1">
    <citation type="journal article" date="2022" name="bioRxiv">
        <title>Deciphering the potential niche of two novel black yeast fungi from a biological soil crust based on their genomes, phenotypes, and melanin regulation.</title>
        <authorList>
            <consortium name="DOE Joint Genome Institute"/>
            <person name="Carr E.C."/>
            <person name="Barton Q."/>
            <person name="Grambo S."/>
            <person name="Sullivan M."/>
            <person name="Renfro C.M."/>
            <person name="Kuo A."/>
            <person name="Pangilinan J."/>
            <person name="Lipzen A."/>
            <person name="Keymanesh K."/>
            <person name="Savage E."/>
            <person name="Barry K."/>
            <person name="Grigoriev I.V."/>
            <person name="Riekhof W.R."/>
            <person name="Harris S.S."/>
        </authorList>
    </citation>
    <scope>NUCLEOTIDE SEQUENCE</scope>
    <source>
        <strain evidence="3">JF 03-4F</strain>
    </source>
</reference>
<dbReference type="InterPro" id="IPR036291">
    <property type="entry name" value="NAD(P)-bd_dom_sf"/>
</dbReference>